<name>A0A9D9EG16_9BACT</name>
<comment type="caution">
    <text evidence="1">The sequence shown here is derived from an EMBL/GenBank/DDBJ whole genome shotgun (WGS) entry which is preliminary data.</text>
</comment>
<dbReference type="Pfam" id="PF05069">
    <property type="entry name" value="Phage_tail_S"/>
    <property type="match status" value="1"/>
</dbReference>
<dbReference type="EMBL" id="JADIMR010000053">
    <property type="protein sequence ID" value="MBO8446848.1"/>
    <property type="molecule type" value="Genomic_DNA"/>
</dbReference>
<dbReference type="InterPro" id="IPR006522">
    <property type="entry name" value="Phage_virion_morphogenesis"/>
</dbReference>
<proteinExistence type="predicted"/>
<gene>
    <name evidence="1" type="ORF">IAC32_03775</name>
</gene>
<evidence type="ECO:0000313" key="1">
    <source>
        <dbReference type="EMBL" id="MBO8446848.1"/>
    </source>
</evidence>
<organism evidence="1 2">
    <name type="scientific">Candidatus Enterocola intestinipullorum</name>
    <dbReference type="NCBI Taxonomy" id="2840783"/>
    <lineage>
        <taxon>Bacteria</taxon>
        <taxon>Pseudomonadati</taxon>
        <taxon>Bacteroidota</taxon>
        <taxon>Bacteroidia</taxon>
        <taxon>Bacteroidales</taxon>
        <taxon>Candidatus Enterocola</taxon>
    </lineage>
</organism>
<dbReference type="AlphaFoldDB" id="A0A9D9EG16"/>
<protein>
    <submittedName>
        <fullName evidence="1">Phage virion morphogenesis protein</fullName>
    </submittedName>
</protein>
<dbReference type="Proteomes" id="UP000823637">
    <property type="component" value="Unassembled WGS sequence"/>
</dbReference>
<evidence type="ECO:0000313" key="2">
    <source>
        <dbReference type="Proteomes" id="UP000823637"/>
    </source>
</evidence>
<accession>A0A9D9EG16</accession>
<reference evidence="1" key="2">
    <citation type="journal article" date="2021" name="PeerJ">
        <title>Extensive microbial diversity within the chicken gut microbiome revealed by metagenomics and culture.</title>
        <authorList>
            <person name="Gilroy R."/>
            <person name="Ravi A."/>
            <person name="Getino M."/>
            <person name="Pursley I."/>
            <person name="Horton D.L."/>
            <person name="Alikhan N.F."/>
            <person name="Baker D."/>
            <person name="Gharbi K."/>
            <person name="Hall N."/>
            <person name="Watson M."/>
            <person name="Adriaenssens E.M."/>
            <person name="Foster-Nyarko E."/>
            <person name="Jarju S."/>
            <person name="Secka A."/>
            <person name="Antonio M."/>
            <person name="Oren A."/>
            <person name="Chaudhuri R.R."/>
            <person name="La Ragione R."/>
            <person name="Hildebrand F."/>
            <person name="Pallen M.J."/>
        </authorList>
    </citation>
    <scope>NUCLEOTIDE SEQUENCE</scope>
    <source>
        <strain evidence="1">D3-1215</strain>
    </source>
</reference>
<reference evidence="1" key="1">
    <citation type="submission" date="2020-10" db="EMBL/GenBank/DDBJ databases">
        <authorList>
            <person name="Gilroy R."/>
        </authorList>
    </citation>
    <scope>NUCLEOTIDE SEQUENCE</scope>
    <source>
        <strain evidence="1">D3-1215</strain>
    </source>
</reference>
<sequence>MTPEQFEQKLRQNREALKQAIRRTIPVKMGNAAERHFKDNFRKGGFVDGSLHRWKPSKRIGKAKGAAGSYKTLLSGRNHLYNSVRHRVEPARAVVYNKVEYAAVHNEGLRAGRISGWDIILKWSRMTCIMSWRGRISLYTTALVIGNLNIRILSIQGGRTTAITS</sequence>